<sequence>MLMKKILNVSEMKQVRGGASPSSMCGEGEQLYTCTSSWMGGGSTSGSVCAKSARGAKEAVDRIRISQEVSSDEVAIVCY</sequence>
<reference evidence="1 2" key="1">
    <citation type="submission" date="2018-08" db="EMBL/GenBank/DDBJ databases">
        <title>A genome reference for cultivated species of the human gut microbiota.</title>
        <authorList>
            <person name="Zou Y."/>
            <person name="Xue W."/>
            <person name="Luo G."/>
        </authorList>
    </citation>
    <scope>NUCLEOTIDE SEQUENCE [LARGE SCALE GENOMIC DNA]</scope>
    <source>
        <strain evidence="1 2">OM05-15BH</strain>
    </source>
</reference>
<dbReference type="AlphaFoldDB" id="A0A3E5BR89"/>
<comment type="caution">
    <text evidence="1">The sequence shown here is derived from an EMBL/GenBank/DDBJ whole genome shotgun (WGS) entry which is preliminary data.</text>
</comment>
<gene>
    <name evidence="1" type="ORF">DXB65_00380</name>
</gene>
<dbReference type="Proteomes" id="UP000260983">
    <property type="component" value="Unassembled WGS sequence"/>
</dbReference>
<protein>
    <submittedName>
        <fullName evidence="1">Uncharacterized protein</fullName>
    </submittedName>
</protein>
<evidence type="ECO:0000313" key="1">
    <source>
        <dbReference type="EMBL" id="RGN40144.1"/>
    </source>
</evidence>
<name>A0A3E5BR89_9BACE</name>
<proteinExistence type="predicted"/>
<evidence type="ECO:0000313" key="2">
    <source>
        <dbReference type="Proteomes" id="UP000260983"/>
    </source>
</evidence>
<accession>A0A3E5BR89</accession>
<dbReference type="EMBL" id="QSUL01000001">
    <property type="protein sequence ID" value="RGN40144.1"/>
    <property type="molecule type" value="Genomic_DNA"/>
</dbReference>
<organism evidence="1 2">
    <name type="scientific">Bacteroides oleiciplenus</name>
    <dbReference type="NCBI Taxonomy" id="626931"/>
    <lineage>
        <taxon>Bacteria</taxon>
        <taxon>Pseudomonadati</taxon>
        <taxon>Bacteroidota</taxon>
        <taxon>Bacteroidia</taxon>
        <taxon>Bacteroidales</taxon>
        <taxon>Bacteroidaceae</taxon>
        <taxon>Bacteroides</taxon>
    </lineage>
</organism>